<protein>
    <submittedName>
        <fullName evidence="1">Uncharacterized protein</fullName>
    </submittedName>
</protein>
<gene>
    <name evidence="1" type="ORF">BSTAB16_3474</name>
</gene>
<evidence type="ECO:0000313" key="2">
    <source>
        <dbReference type="Proteomes" id="UP000268684"/>
    </source>
</evidence>
<dbReference type="Proteomes" id="UP000268684">
    <property type="component" value="Chromosome I"/>
</dbReference>
<keyword evidence="2" id="KW-1185">Reference proteome</keyword>
<proteinExistence type="predicted"/>
<sequence>MFHQQLIKEKWLTWRRICAQRSELILGEEMKKQIMFG</sequence>
<dbReference type="EMBL" id="LR025742">
    <property type="protein sequence ID" value="VBB13293.1"/>
    <property type="molecule type" value="Genomic_DNA"/>
</dbReference>
<accession>A0AAJ5N7L4</accession>
<dbReference type="AlphaFoldDB" id="A0AAJ5N7L4"/>
<reference evidence="1 2" key="1">
    <citation type="submission" date="2017-11" db="EMBL/GenBank/DDBJ databases">
        <authorList>
            <person name="Seth-Smith MB H."/>
        </authorList>
    </citation>
    <scope>NUCLEOTIDE SEQUENCE [LARGE SCALE GENOMIC DNA]</scope>
    <source>
        <strain evidence="1">E</strain>
    </source>
</reference>
<evidence type="ECO:0000313" key="1">
    <source>
        <dbReference type="EMBL" id="VBB13293.1"/>
    </source>
</evidence>
<organism evidence="1 2">
    <name type="scientific">Burkholderia stabilis</name>
    <dbReference type="NCBI Taxonomy" id="95485"/>
    <lineage>
        <taxon>Bacteria</taxon>
        <taxon>Pseudomonadati</taxon>
        <taxon>Pseudomonadota</taxon>
        <taxon>Betaproteobacteria</taxon>
        <taxon>Burkholderiales</taxon>
        <taxon>Burkholderiaceae</taxon>
        <taxon>Burkholderia</taxon>
        <taxon>Burkholderia cepacia complex</taxon>
    </lineage>
</organism>
<name>A0AAJ5N7L4_9BURK</name>